<organism evidence="1 2">
    <name type="scientific">Epicoccum nigrum</name>
    <name type="common">Soil fungus</name>
    <name type="synonym">Epicoccum purpurascens</name>
    <dbReference type="NCBI Taxonomy" id="105696"/>
    <lineage>
        <taxon>Eukaryota</taxon>
        <taxon>Fungi</taxon>
        <taxon>Dikarya</taxon>
        <taxon>Ascomycota</taxon>
        <taxon>Pezizomycotina</taxon>
        <taxon>Dothideomycetes</taxon>
        <taxon>Pleosporomycetidae</taxon>
        <taxon>Pleosporales</taxon>
        <taxon>Pleosporineae</taxon>
        <taxon>Didymellaceae</taxon>
        <taxon>Epicoccum</taxon>
    </lineage>
</organism>
<keyword evidence="2" id="KW-1185">Reference proteome</keyword>
<proteinExistence type="predicted"/>
<sequence>MSTPVYSTPEWYKNVKEQDVTSDLGRLTTFHHGFKQADSGTLIFAPLNFSTTPRAILDIGTADGLWLRDVQSSLPAPLQGQHTFLGTDINASYFPPDAPNNIQYLQQDVTDPIPTTWEAAFDLVNLRMVLIAAGSGAAQRAVVAEHVKALKPGGWIQLADCERVCPTPEGENPRYHDLWACVRAVCQASGVDALEPPKFRSWLEEAGLEGVGERTSMRAVGKRNPDHELGRLGVKADLMIAKAFAAGARGLDASVKPLPDEKLDTLVRDLEVELTEVGAYFPMRYVWGRKPI</sequence>
<gene>
    <name evidence="1" type="ORF">B5807_02242</name>
</gene>
<dbReference type="InterPro" id="IPR029063">
    <property type="entry name" value="SAM-dependent_MTases_sf"/>
</dbReference>
<accession>A0A1Y2M986</accession>
<evidence type="ECO:0000313" key="2">
    <source>
        <dbReference type="Proteomes" id="UP000193240"/>
    </source>
</evidence>
<dbReference type="EMBL" id="KZ107839">
    <property type="protein sequence ID" value="OSS52686.1"/>
    <property type="molecule type" value="Genomic_DNA"/>
</dbReference>
<dbReference type="CDD" id="cd02440">
    <property type="entry name" value="AdoMet_MTases"/>
    <property type="match status" value="1"/>
</dbReference>
<evidence type="ECO:0000313" key="1">
    <source>
        <dbReference type="EMBL" id="OSS52686.1"/>
    </source>
</evidence>
<dbReference type="Gene3D" id="3.40.50.150">
    <property type="entry name" value="Vaccinia Virus protein VP39"/>
    <property type="match status" value="1"/>
</dbReference>
<dbReference type="STRING" id="105696.A0A1Y2M986"/>
<dbReference type="SUPFAM" id="SSF53335">
    <property type="entry name" value="S-adenosyl-L-methionine-dependent methyltransferases"/>
    <property type="match status" value="1"/>
</dbReference>
<dbReference type="InParanoid" id="A0A1Y2M986"/>
<dbReference type="Proteomes" id="UP000193240">
    <property type="component" value="Unassembled WGS sequence"/>
</dbReference>
<evidence type="ECO:0008006" key="3">
    <source>
        <dbReference type="Google" id="ProtNLM"/>
    </source>
</evidence>
<name>A0A1Y2M986_EPING</name>
<protein>
    <recommendedName>
        <fullName evidence="3">Methyltransferase domain-containing protein</fullName>
    </recommendedName>
</protein>
<reference evidence="1 2" key="1">
    <citation type="journal article" date="2017" name="Genome Announc.">
        <title>Genome sequence of the saprophytic ascomycete Epicoccum nigrum ICMP 19927 strain isolated from New Zealand.</title>
        <authorList>
            <person name="Fokin M."/>
            <person name="Fleetwood D."/>
            <person name="Weir B.S."/>
            <person name="Villas-Boas S.G."/>
        </authorList>
    </citation>
    <scope>NUCLEOTIDE SEQUENCE [LARGE SCALE GENOMIC DNA]</scope>
    <source>
        <strain evidence="1 2">ICMP 19927</strain>
    </source>
</reference>
<dbReference type="AlphaFoldDB" id="A0A1Y2M986"/>
<dbReference type="OMA" id="ADGLWMR"/>